<reference evidence="1 2" key="1">
    <citation type="journal article" date="2015" name="Genome Biol. Evol.">
        <title>Comparative Genomics of a Bacterivorous Green Alga Reveals Evolutionary Causalities and Consequences of Phago-Mixotrophic Mode of Nutrition.</title>
        <authorList>
            <person name="Burns J.A."/>
            <person name="Paasch A."/>
            <person name="Narechania A."/>
            <person name="Kim E."/>
        </authorList>
    </citation>
    <scope>NUCLEOTIDE SEQUENCE [LARGE SCALE GENOMIC DNA]</scope>
    <source>
        <strain evidence="1 2">PLY_AMNH</strain>
    </source>
</reference>
<organism evidence="1 2">
    <name type="scientific">Cymbomonas tetramitiformis</name>
    <dbReference type="NCBI Taxonomy" id="36881"/>
    <lineage>
        <taxon>Eukaryota</taxon>
        <taxon>Viridiplantae</taxon>
        <taxon>Chlorophyta</taxon>
        <taxon>Pyramimonadophyceae</taxon>
        <taxon>Pyramimonadales</taxon>
        <taxon>Pyramimonadaceae</taxon>
        <taxon>Cymbomonas</taxon>
    </lineage>
</organism>
<dbReference type="Proteomes" id="UP001190700">
    <property type="component" value="Unassembled WGS sequence"/>
</dbReference>
<comment type="caution">
    <text evidence="1">The sequence shown here is derived from an EMBL/GenBank/DDBJ whole genome shotgun (WGS) entry which is preliminary data.</text>
</comment>
<accession>A0AAE0G887</accession>
<proteinExistence type="predicted"/>
<dbReference type="EMBL" id="LGRX02008597">
    <property type="protein sequence ID" value="KAK3273222.1"/>
    <property type="molecule type" value="Genomic_DNA"/>
</dbReference>
<sequence>MALALSTDNADKKLPTFPTVCARRRVPNIRCTDNTLSPIWLPQDVKLAYAFQYGNDLVTYLKSIGFKLQTGYILDSENADIDFTALVSGLSHVLFPVSYYEASKLLDLEHDHDDFYHITINELLFCIVIPHALRGNALYIYHECARSHPADGRLALQRLRSEVEGVPASDDMRFWTRMRATRLDNTNDPAPQLSIIRQLCERHQKLRPYYTDRDCVADLWHILSESAKHSPPRRRHMIRLYRRRAPCSPRFVRYGSVPDPASDRTAAIETADNADLAVV</sequence>
<evidence type="ECO:0000313" key="2">
    <source>
        <dbReference type="Proteomes" id="UP001190700"/>
    </source>
</evidence>
<name>A0AAE0G887_9CHLO</name>
<dbReference type="AlphaFoldDB" id="A0AAE0G887"/>
<keyword evidence="2" id="KW-1185">Reference proteome</keyword>
<gene>
    <name evidence="1" type="ORF">CYMTET_18530</name>
</gene>
<protein>
    <submittedName>
        <fullName evidence="1">Uncharacterized protein</fullName>
    </submittedName>
</protein>
<evidence type="ECO:0000313" key="1">
    <source>
        <dbReference type="EMBL" id="KAK3273222.1"/>
    </source>
</evidence>